<evidence type="ECO:0000256" key="6">
    <source>
        <dbReference type="ARBA" id="ARBA00023136"/>
    </source>
</evidence>
<evidence type="ECO:0000256" key="1">
    <source>
        <dbReference type="ARBA" id="ARBA00004141"/>
    </source>
</evidence>
<keyword evidence="4" id="KW-0201">Cytochrome c-type biogenesis</keyword>
<dbReference type="Pfam" id="PF02683">
    <property type="entry name" value="DsbD_TM"/>
    <property type="match status" value="1"/>
</dbReference>
<feature type="transmembrane region" description="Helical" evidence="7">
    <location>
        <begin position="57"/>
        <end position="78"/>
    </location>
</feature>
<reference evidence="9 10" key="1">
    <citation type="journal article" date="2016" name="Microbes Environ.">
        <title>Phylogenetically diverse aerobic anoxygenic phototrophic bacteria isolated from epilithic biofilms in Tama river, Japan.</title>
        <authorList>
            <person name="Hirose S."/>
            <person name="Matsuura K."/>
            <person name="Haruta S."/>
        </authorList>
    </citation>
    <scope>NUCLEOTIDE SEQUENCE [LARGE SCALE GENOMIC DNA]</scope>
    <source>
        <strain evidence="9 10">S08</strain>
    </source>
</reference>
<evidence type="ECO:0000256" key="3">
    <source>
        <dbReference type="ARBA" id="ARBA00022692"/>
    </source>
</evidence>
<evidence type="ECO:0000256" key="5">
    <source>
        <dbReference type="ARBA" id="ARBA00022989"/>
    </source>
</evidence>
<comment type="subcellular location">
    <subcellularLocation>
        <location evidence="1">Membrane</location>
        <topology evidence="1">Multi-pass membrane protein</topology>
    </subcellularLocation>
</comment>
<dbReference type="InterPro" id="IPR051790">
    <property type="entry name" value="Cytochrome_c-biogenesis_DsbD"/>
</dbReference>
<dbReference type="PANTHER" id="PTHR31272:SF4">
    <property type="entry name" value="CYTOCHROME C-TYPE BIOGENESIS PROTEIN HI_1454-RELATED"/>
    <property type="match status" value="1"/>
</dbReference>
<dbReference type="PANTHER" id="PTHR31272">
    <property type="entry name" value="CYTOCHROME C-TYPE BIOGENESIS PROTEIN HI_1454-RELATED"/>
    <property type="match status" value="1"/>
</dbReference>
<feature type="transmembrane region" description="Helical" evidence="7">
    <location>
        <begin position="208"/>
        <end position="230"/>
    </location>
</feature>
<evidence type="ECO:0000313" key="9">
    <source>
        <dbReference type="EMBL" id="BDG71673.1"/>
    </source>
</evidence>
<organism evidence="9 10">
    <name type="scientific">Roseomonas fluvialis</name>
    <dbReference type="NCBI Taxonomy" id="1750527"/>
    <lineage>
        <taxon>Bacteria</taxon>
        <taxon>Pseudomonadati</taxon>
        <taxon>Pseudomonadota</taxon>
        <taxon>Alphaproteobacteria</taxon>
        <taxon>Acetobacterales</taxon>
        <taxon>Roseomonadaceae</taxon>
        <taxon>Roseomonas</taxon>
    </lineage>
</organism>
<keyword evidence="5 7" id="KW-1133">Transmembrane helix</keyword>
<evidence type="ECO:0000256" key="7">
    <source>
        <dbReference type="SAM" id="Phobius"/>
    </source>
</evidence>
<protein>
    <submittedName>
        <fullName evidence="9">Cytochrome C biogenesis protein CcdA</fullName>
    </submittedName>
</protein>
<feature type="transmembrane region" description="Helical" evidence="7">
    <location>
        <begin position="90"/>
        <end position="110"/>
    </location>
</feature>
<feature type="transmembrane region" description="Helical" evidence="7">
    <location>
        <begin position="164"/>
        <end position="187"/>
    </location>
</feature>
<evidence type="ECO:0000256" key="2">
    <source>
        <dbReference type="ARBA" id="ARBA00006143"/>
    </source>
</evidence>
<name>A0ABM7Y1J6_9PROT</name>
<comment type="similarity">
    <text evidence="2">Belongs to the DsbD family.</text>
</comment>
<gene>
    <name evidence="9" type="ORF">Rmf_16020</name>
</gene>
<dbReference type="InterPro" id="IPR003834">
    <property type="entry name" value="Cyt_c_assmbl_TM_dom"/>
</dbReference>
<keyword evidence="10" id="KW-1185">Reference proteome</keyword>
<feature type="domain" description="Cytochrome C biogenesis protein transmembrane" evidence="8">
    <location>
        <begin position="10"/>
        <end position="217"/>
    </location>
</feature>
<accession>A0ABM7Y1J6</accession>
<feature type="transmembrane region" description="Helical" evidence="7">
    <location>
        <begin position="131"/>
        <end position="158"/>
    </location>
</feature>
<keyword evidence="6 7" id="KW-0472">Membrane</keyword>
<dbReference type="EMBL" id="AP025637">
    <property type="protein sequence ID" value="BDG71673.1"/>
    <property type="molecule type" value="Genomic_DNA"/>
</dbReference>
<dbReference type="Proteomes" id="UP000831327">
    <property type="component" value="Chromosome"/>
</dbReference>
<keyword evidence="3 7" id="KW-0812">Transmembrane</keyword>
<evidence type="ECO:0000256" key="4">
    <source>
        <dbReference type="ARBA" id="ARBA00022748"/>
    </source>
</evidence>
<evidence type="ECO:0000313" key="10">
    <source>
        <dbReference type="Proteomes" id="UP000831327"/>
    </source>
</evidence>
<dbReference type="RefSeq" id="WP_230165284.1">
    <property type="nucleotide sequence ID" value="NZ_AP025637.1"/>
</dbReference>
<proteinExistence type="inferred from homology"/>
<evidence type="ECO:0000259" key="8">
    <source>
        <dbReference type="Pfam" id="PF02683"/>
    </source>
</evidence>
<sequence length="240" mass="24891">MTIDLTLFGMVLAFGGGLVSFLSPCVLPLVPGYVAWVAGTDLATARAERWRALRLSVFFVLGFGLVFVLLGLGATAIGGLLRRWSYELTVVSGLLIAAMGLVQMGLLRVAPLMRDLRFRPPGEGGGPVSATLIGVAFGFGWTPCIGPVLAGVLTAAALTPGAGVGLLAAYALGLGVPFLLAAFYLPAAMARARRLGRLGRILQVASGVVMLAAGLAIATGEMTRLAIWILEAFPWLARLG</sequence>
<feature type="transmembrane region" description="Helical" evidence="7">
    <location>
        <begin position="12"/>
        <end position="36"/>
    </location>
</feature>